<name>L7CMM4_RHOBT</name>
<accession>L7CMM4</accession>
<proteinExistence type="predicted"/>
<dbReference type="PATRIC" id="fig|993516.3.peg.1819"/>
<evidence type="ECO:0000259" key="3">
    <source>
        <dbReference type="Pfam" id="PF20407"/>
    </source>
</evidence>
<dbReference type="Proteomes" id="UP000010959">
    <property type="component" value="Unassembled WGS sequence"/>
</dbReference>
<reference evidence="4 5" key="1">
    <citation type="journal article" date="2013" name="Mar. Genomics">
        <title>Expression of sulfatases in Rhodopirellula baltica and the diversity of sulfatases in the genus Rhodopirellula.</title>
        <authorList>
            <person name="Wegner C.E."/>
            <person name="Richter-Heitmann T."/>
            <person name="Klindworth A."/>
            <person name="Klockow C."/>
            <person name="Richter M."/>
            <person name="Achstetter T."/>
            <person name="Glockner F.O."/>
            <person name="Harder J."/>
        </authorList>
    </citation>
    <scope>NUCLEOTIDE SEQUENCE [LARGE SCALE GENOMIC DNA]</scope>
    <source>
        <strain evidence="4 5">SWK14</strain>
    </source>
</reference>
<feature type="domain" description="DUF1581" evidence="1">
    <location>
        <begin position="401"/>
        <end position="480"/>
    </location>
</feature>
<dbReference type="EMBL" id="AMWG01000036">
    <property type="protein sequence ID" value="ELP34326.1"/>
    <property type="molecule type" value="Genomic_DNA"/>
</dbReference>
<dbReference type="Pfam" id="PF20407">
    <property type="entry name" value="DUF1583_N"/>
    <property type="match status" value="1"/>
</dbReference>
<dbReference type="Pfam" id="PF07619">
    <property type="entry name" value="DUF1581"/>
    <property type="match status" value="1"/>
</dbReference>
<feature type="domain" description="DUF1583" evidence="2">
    <location>
        <begin position="658"/>
        <end position="895"/>
    </location>
</feature>
<dbReference type="InterPro" id="IPR011475">
    <property type="entry name" value="DUF1583"/>
</dbReference>
<dbReference type="InterPro" id="IPR022660">
    <property type="entry name" value="DUF1581"/>
</dbReference>
<evidence type="ECO:0000313" key="4">
    <source>
        <dbReference type="EMBL" id="ELP34326.1"/>
    </source>
</evidence>
<dbReference type="InterPro" id="IPR046518">
    <property type="entry name" value="DUF1583_N"/>
</dbReference>
<feature type="domain" description="DUF1583" evidence="3">
    <location>
        <begin position="509"/>
        <end position="656"/>
    </location>
</feature>
<evidence type="ECO:0000313" key="5">
    <source>
        <dbReference type="Proteomes" id="UP000010959"/>
    </source>
</evidence>
<sequence length="1100" mass="122944">MAALTLLDGAFYTGEDWMISKACCRHLLIVVSLFTSLSVGTPRHLHAGSSDESVRELLFTREHDVLSQGFDSVVLQASKLTPEDRFDVLADWVLPSETRSNFRMQSRFVQISPIADSEVAPDESVVEGITSPAFYLLTSAKETNRLSELRRRVREIPDSSQSDQIRAKLALLFMIDVASLTSKSPATPSQSTSAILDALATLVRKQSPDANRQDWPEILTLAYGRQSALRRSELVELAASICSPKMEDFEWDSNGVWDVYAFGSLAALTLSNETNAMHRSVSSSAFENSPFRSWQRASVVSANSRGNGFTAATWRPMGYAVHKVSGHNNDYLYLPSPLTGNFEIECDLTGQPFQEMQVAYAGLFASHHSSRDQAEFGGIRSQEMLPLEPPMSPPDDWMSCRVSVRDGVCRHFINGRQILQRTLVDGQFPWLALRAHRLSHGGIRNLTITGSPEIPSSIDMVNSPKLVGWYSYYDEPVDNPNDMFSWRSVATQETEASFEVQHAARRELAGSNLESLLMYHRPMMEDGSIEYEFFYAKGETAVHPAIDRMALMLEPDGVKVHWVTDGAHQPGILSPANRVFATKEGQRRPQLDLKDNSWNRVRLELRGDDVQLHLNGKPVVERTLEPWNQRQFGLFHFADETNVRVRNLRWLGDWPNADQVFGENFRVMPNTAEMEQLASALPQSYQQDFRKLELDASHFIQRGGPISVEEDGIAMKASGNQSTDLPLWLEVRGDFDLRARFENFQHADVGDGALEMLAYLPSDGQKIRVARHRWDNKEQKLRTRFSPMTDAGHQAQRARDHWVANEATSGVFRMVRLGTTVHYLFAENDSETFRLLSTDQVGRGPLNAGGITLKAFSSKGGSASTTWTNISVRAEEISGVAVPDMQALRNQLDDSKKLLKKSFVHDFTKAAPDAEMFARMNDTRPWNEADDGLRMRDIGTGEWGASALVAQMPVEGDFDIRLGFDELKLSSGNGQQAILAIEVQPTSEPRTTVNSMLGLNAPGVIQAEGYARVRMPDGSHWFNGTERHTVTSATALRIARRGERFFMMVRAEGEQHDRIVSMSDHSNAPINGIIMMLHSGGAGSESSVRLKKFEVHSDEQ</sequence>
<organism evidence="4 5">
    <name type="scientific">Rhodopirellula baltica SWK14</name>
    <dbReference type="NCBI Taxonomy" id="993516"/>
    <lineage>
        <taxon>Bacteria</taxon>
        <taxon>Pseudomonadati</taxon>
        <taxon>Planctomycetota</taxon>
        <taxon>Planctomycetia</taxon>
        <taxon>Pirellulales</taxon>
        <taxon>Pirellulaceae</taxon>
        <taxon>Rhodopirellula</taxon>
    </lineage>
</organism>
<gene>
    <name evidence="4" type="ORF">RBSWK_01705</name>
</gene>
<dbReference type="Gene3D" id="2.60.120.560">
    <property type="entry name" value="Exo-inulinase, domain 1"/>
    <property type="match status" value="1"/>
</dbReference>
<comment type="caution">
    <text evidence="4">The sequence shown here is derived from an EMBL/GenBank/DDBJ whole genome shotgun (WGS) entry which is preliminary data.</text>
</comment>
<feature type="domain" description="DUF1583" evidence="2">
    <location>
        <begin position="899"/>
        <end position="1093"/>
    </location>
</feature>
<dbReference type="AlphaFoldDB" id="L7CMM4"/>
<evidence type="ECO:0000259" key="2">
    <source>
        <dbReference type="Pfam" id="PF07622"/>
    </source>
</evidence>
<evidence type="ECO:0008006" key="6">
    <source>
        <dbReference type="Google" id="ProtNLM"/>
    </source>
</evidence>
<protein>
    <recommendedName>
        <fullName evidence="6">Protein containing DUF1581</fullName>
    </recommendedName>
</protein>
<evidence type="ECO:0000259" key="1">
    <source>
        <dbReference type="Pfam" id="PF07619"/>
    </source>
</evidence>
<dbReference type="Pfam" id="PF07622">
    <property type="entry name" value="DUF1583"/>
    <property type="match status" value="2"/>
</dbReference>